<dbReference type="InterPro" id="IPR036444">
    <property type="entry name" value="PLipase_A2_dom_sf"/>
</dbReference>
<sequence>MKILESALWILAAVALLRIAAQDSSTAELCKINSNGCSVPLLPCKEHFLTACDRHDNCYLCGAHFNLTQDDCDKAFLREITALCAHGTDDKGSCLEKRKRREASSMPITTPLRQLQLLEKLMPLNSLSDRDPRQPHPRAATCTEVAKAYFVIVQIFGPWYFYKTANATYCPQFKACIPVV</sequence>
<dbReference type="GO" id="GO:0004623">
    <property type="term" value="F:phospholipase A2 activity"/>
    <property type="evidence" value="ECO:0007669"/>
    <property type="project" value="InterPro"/>
</dbReference>
<dbReference type="AlphaFoldDB" id="W4VSC6"/>
<proteinExistence type="evidence at transcript level"/>
<protein>
    <submittedName>
        <fullName evidence="2">Conodipine 9</fullName>
    </submittedName>
</protein>
<accession>W4VSC6</accession>
<name>W4VSC6_CONGE</name>
<keyword evidence="1" id="KW-0732">Signal</keyword>
<dbReference type="SUPFAM" id="SSF48619">
    <property type="entry name" value="Phospholipase A2, PLA2"/>
    <property type="match status" value="1"/>
</dbReference>
<feature type="signal peptide" evidence="1">
    <location>
        <begin position="1"/>
        <end position="26"/>
    </location>
</feature>
<dbReference type="GO" id="GO:0050482">
    <property type="term" value="P:arachidonate secretion"/>
    <property type="evidence" value="ECO:0007669"/>
    <property type="project" value="InterPro"/>
</dbReference>
<feature type="chain" id="PRO_5004850818" evidence="1">
    <location>
        <begin position="27"/>
        <end position="180"/>
    </location>
</feature>
<dbReference type="Gene3D" id="1.20.90.10">
    <property type="entry name" value="Phospholipase A2 domain"/>
    <property type="match status" value="1"/>
</dbReference>
<dbReference type="EMBL" id="GAJN01000022">
    <property type="protein sequence ID" value="JAB84562.1"/>
    <property type="molecule type" value="mRNA"/>
</dbReference>
<reference evidence="2" key="1">
    <citation type="submission" date="2013-05" db="EMBL/GenBank/DDBJ databases">
        <title>Combined Proteomic and Transcriptomic Interrogation of the Venom Gland of Conus geographus Uncovers Novel Components and Functional Compartmentalization.</title>
        <authorList>
            <person name="Safavi-Hemami H."/>
            <person name="Hu H."/>
            <person name="Gorasia D.G."/>
            <person name="Bandyopadhyay P.K."/>
            <person name="Veith P.D."/>
            <person name="Reynolds E.C."/>
            <person name="Yandell M."/>
            <person name="Olivera B.M."/>
            <person name="Purcell A.W."/>
        </authorList>
    </citation>
    <scope>NUCLEOTIDE SEQUENCE</scope>
    <source>
        <tissue evidence="2">Venom gland</tissue>
    </source>
</reference>
<evidence type="ECO:0000313" key="2">
    <source>
        <dbReference type="EMBL" id="JAB84562.1"/>
    </source>
</evidence>
<organism evidence="2">
    <name type="scientific">Conus geographus</name>
    <name type="common">Geography cone</name>
    <name type="synonym">Nubecula geographus</name>
    <dbReference type="NCBI Taxonomy" id="6491"/>
    <lineage>
        <taxon>Eukaryota</taxon>
        <taxon>Metazoa</taxon>
        <taxon>Spiralia</taxon>
        <taxon>Lophotrochozoa</taxon>
        <taxon>Mollusca</taxon>
        <taxon>Gastropoda</taxon>
        <taxon>Caenogastropoda</taxon>
        <taxon>Neogastropoda</taxon>
        <taxon>Conoidea</taxon>
        <taxon>Conidae</taxon>
        <taxon>Conus</taxon>
        <taxon>Gastridium</taxon>
    </lineage>
</organism>
<evidence type="ECO:0000256" key="1">
    <source>
        <dbReference type="SAM" id="SignalP"/>
    </source>
</evidence>
<dbReference type="GO" id="GO:0006644">
    <property type="term" value="P:phospholipid metabolic process"/>
    <property type="evidence" value="ECO:0007669"/>
    <property type="project" value="InterPro"/>
</dbReference>